<gene>
    <name evidence="14 17" type="primary">rnhC</name>
    <name evidence="17" type="ORF">P7H43_05660</name>
</gene>
<comment type="similarity">
    <text evidence="5 14">Belongs to the RNase HII family. RnhC subfamily.</text>
</comment>
<evidence type="ECO:0000313" key="17">
    <source>
        <dbReference type="EMBL" id="MDT2809962.1"/>
    </source>
</evidence>
<sequence>MSQTVLTIPLDKQAPLKEHYQQFSVPNKSPYVAFAAKKNGVMITAYTSGKVMFQGNQAENEAHQWQSLASGTTPGKKATNKKAGPKTGLLPAGFANWSVIGSDEVGNGSYFGPLVVCAVYAAKEHLTALQKLGVKDSKMLTDMQIKQLAPQIEKLVPAQKLVVTPAKYNQVQPRYNAVHMKVALHNQALYLLLQKIAPTKPEGILIDQFTPEANYRKYLQGEQHPVTDNLYFITKGEQYHLAVAAASILCRAAFLEALAEGSREVGLQLPSGAGAKSDQVAAELLKKGGLSLLGNYAKLHFANTKKAQDLAKR</sequence>
<keyword evidence="9 14" id="KW-0540">Nuclease</keyword>
<feature type="binding site" evidence="14 15">
    <location>
        <position position="207"/>
    </location>
    <ligand>
        <name>a divalent metal cation</name>
        <dbReference type="ChEBI" id="CHEBI:60240"/>
    </ligand>
</feature>
<evidence type="ECO:0000256" key="7">
    <source>
        <dbReference type="ARBA" id="ARBA00021407"/>
    </source>
</evidence>
<feature type="binding site" evidence="14 15">
    <location>
        <position position="103"/>
    </location>
    <ligand>
        <name>a divalent metal cation</name>
        <dbReference type="ChEBI" id="CHEBI:60240"/>
    </ligand>
</feature>
<dbReference type="PROSITE" id="PS51975">
    <property type="entry name" value="RNASE_H_2"/>
    <property type="match status" value="1"/>
</dbReference>
<dbReference type="HAMAP" id="MF_00053">
    <property type="entry name" value="RNase_HIII"/>
    <property type="match status" value="1"/>
</dbReference>
<feature type="binding site" evidence="14 15">
    <location>
        <position position="104"/>
    </location>
    <ligand>
        <name>a divalent metal cation</name>
        <dbReference type="ChEBI" id="CHEBI:60240"/>
    </ligand>
</feature>
<keyword evidence="11 14" id="KW-0255">Endonuclease</keyword>
<dbReference type="CDD" id="cd14796">
    <property type="entry name" value="RNAse_HIII_N"/>
    <property type="match status" value="1"/>
</dbReference>
<evidence type="ECO:0000256" key="15">
    <source>
        <dbReference type="PROSITE-ProRule" id="PRU01319"/>
    </source>
</evidence>
<evidence type="ECO:0000256" key="6">
    <source>
        <dbReference type="ARBA" id="ARBA00012180"/>
    </source>
</evidence>
<dbReference type="GO" id="GO:0043137">
    <property type="term" value="P:DNA replication, removal of RNA primer"/>
    <property type="evidence" value="ECO:0007669"/>
    <property type="project" value="TreeGrafter"/>
</dbReference>
<evidence type="ECO:0000256" key="13">
    <source>
        <dbReference type="ARBA" id="ARBA00022842"/>
    </source>
</evidence>
<accession>A0AAW8TYF4</accession>
<protein>
    <recommendedName>
        <fullName evidence="7 14">Ribonuclease HIII</fullName>
        <shortName evidence="14">RNase HIII</shortName>
        <ecNumber evidence="6 14">3.1.26.4</ecNumber>
    </recommendedName>
</protein>
<dbReference type="InterPro" id="IPR024567">
    <property type="entry name" value="RNase_HII/HIII_dom"/>
</dbReference>
<dbReference type="InterPro" id="IPR012337">
    <property type="entry name" value="RNaseH-like_sf"/>
</dbReference>
<dbReference type="SUPFAM" id="SSF53098">
    <property type="entry name" value="Ribonuclease H-like"/>
    <property type="match status" value="1"/>
</dbReference>
<evidence type="ECO:0000256" key="5">
    <source>
        <dbReference type="ARBA" id="ARBA00008378"/>
    </source>
</evidence>
<dbReference type="Pfam" id="PF01351">
    <property type="entry name" value="RNase_HII"/>
    <property type="match status" value="1"/>
</dbReference>
<dbReference type="FunFam" id="3.30.420.10:FF:000047">
    <property type="entry name" value="Ribonuclease HIII"/>
    <property type="match status" value="1"/>
</dbReference>
<dbReference type="GO" id="GO:0004523">
    <property type="term" value="F:RNA-DNA hybrid ribonuclease activity"/>
    <property type="evidence" value="ECO:0007669"/>
    <property type="project" value="UniProtKB-UniRule"/>
</dbReference>
<dbReference type="PANTHER" id="PTHR10954:SF23">
    <property type="entry name" value="RIBONUCLEASE"/>
    <property type="match status" value="1"/>
</dbReference>
<evidence type="ECO:0000256" key="10">
    <source>
        <dbReference type="ARBA" id="ARBA00022723"/>
    </source>
</evidence>
<dbReference type="NCBIfam" id="TIGR00716">
    <property type="entry name" value="rnhC"/>
    <property type="match status" value="1"/>
</dbReference>
<comment type="subcellular location">
    <subcellularLocation>
        <location evidence="4 14">Cytoplasm</location>
    </subcellularLocation>
</comment>
<dbReference type="InterPro" id="IPR001352">
    <property type="entry name" value="RNase_HII/HIII"/>
</dbReference>
<dbReference type="InterPro" id="IPR012295">
    <property type="entry name" value="TBP_dom_sf"/>
</dbReference>
<evidence type="ECO:0000256" key="1">
    <source>
        <dbReference type="ARBA" id="ARBA00000077"/>
    </source>
</evidence>
<dbReference type="GO" id="GO:0032299">
    <property type="term" value="C:ribonuclease H2 complex"/>
    <property type="evidence" value="ECO:0007669"/>
    <property type="project" value="TreeGrafter"/>
</dbReference>
<dbReference type="GO" id="GO:0000287">
    <property type="term" value="F:magnesium ion binding"/>
    <property type="evidence" value="ECO:0007669"/>
    <property type="project" value="UniProtKB-UniRule"/>
</dbReference>
<dbReference type="PANTHER" id="PTHR10954">
    <property type="entry name" value="RIBONUCLEASE H2 SUBUNIT A"/>
    <property type="match status" value="1"/>
</dbReference>
<reference evidence="17" key="1">
    <citation type="submission" date="2023-03" db="EMBL/GenBank/DDBJ databases">
        <authorList>
            <person name="Shen W."/>
            <person name="Cai J."/>
        </authorList>
    </citation>
    <scope>NUCLEOTIDE SEQUENCE</scope>
    <source>
        <strain evidence="17">B226-2</strain>
    </source>
</reference>
<dbReference type="InterPro" id="IPR004641">
    <property type="entry name" value="RNase_HIII"/>
</dbReference>
<dbReference type="EMBL" id="JARQBJ010000002">
    <property type="protein sequence ID" value="MDT2809962.1"/>
    <property type="molecule type" value="Genomic_DNA"/>
</dbReference>
<proteinExistence type="inferred from homology"/>
<dbReference type="Pfam" id="PF11858">
    <property type="entry name" value="DUF3378"/>
    <property type="match status" value="1"/>
</dbReference>
<keyword evidence="13 14" id="KW-0460">Magnesium</keyword>
<dbReference type="PIRSF" id="PIRSF037748">
    <property type="entry name" value="RnhC"/>
    <property type="match status" value="1"/>
</dbReference>
<keyword evidence="8 14" id="KW-0963">Cytoplasm</keyword>
<comment type="cofactor">
    <cofactor evidence="2">
        <name>Mg(2+)</name>
        <dbReference type="ChEBI" id="CHEBI:18420"/>
    </cofactor>
</comment>
<evidence type="ECO:0000313" key="18">
    <source>
        <dbReference type="Proteomes" id="UP001256711"/>
    </source>
</evidence>
<dbReference type="RefSeq" id="WP_311835223.1">
    <property type="nucleotide sequence ID" value="NZ_JARQBJ010000002.1"/>
</dbReference>
<dbReference type="GO" id="GO:0003723">
    <property type="term" value="F:RNA binding"/>
    <property type="evidence" value="ECO:0007669"/>
    <property type="project" value="UniProtKB-UniRule"/>
</dbReference>
<evidence type="ECO:0000256" key="4">
    <source>
        <dbReference type="ARBA" id="ARBA00004496"/>
    </source>
</evidence>
<evidence type="ECO:0000256" key="3">
    <source>
        <dbReference type="ARBA" id="ARBA00004065"/>
    </source>
</evidence>
<feature type="domain" description="RNase H type-2" evidence="16">
    <location>
        <begin position="97"/>
        <end position="313"/>
    </location>
</feature>
<evidence type="ECO:0000256" key="9">
    <source>
        <dbReference type="ARBA" id="ARBA00022722"/>
    </source>
</evidence>
<evidence type="ECO:0000259" key="16">
    <source>
        <dbReference type="PROSITE" id="PS51975"/>
    </source>
</evidence>
<keyword evidence="10 14" id="KW-0479">Metal-binding</keyword>
<dbReference type="InterPro" id="IPR036397">
    <property type="entry name" value="RNaseH_sf"/>
</dbReference>
<comment type="function">
    <text evidence="3 14">Endonuclease that specifically degrades the RNA of RNA-DNA hybrids.</text>
</comment>
<keyword evidence="12 14" id="KW-0378">Hydrolase</keyword>
<dbReference type="EC" id="3.1.26.4" evidence="6 14"/>
<comment type="catalytic activity">
    <reaction evidence="1 14 15">
        <text>Endonucleolytic cleavage to 5'-phosphomonoester.</text>
        <dbReference type="EC" id="3.1.26.4"/>
    </reaction>
</comment>
<name>A0AAW8TYF4_9ENTE</name>
<dbReference type="GO" id="GO:0005737">
    <property type="term" value="C:cytoplasm"/>
    <property type="evidence" value="ECO:0007669"/>
    <property type="project" value="UniProtKB-SubCell"/>
</dbReference>
<comment type="cofactor">
    <cofactor evidence="14 15">
        <name>Mn(2+)</name>
        <dbReference type="ChEBI" id="CHEBI:29035"/>
    </cofactor>
    <cofactor evidence="14 15">
        <name>Mg(2+)</name>
        <dbReference type="ChEBI" id="CHEBI:18420"/>
    </cofactor>
    <text evidence="14 15">Manganese or magnesium. Binds 1 divalent metal ion per monomer in the absence of substrate. May bind a second metal ion after substrate binding.</text>
</comment>
<dbReference type="CDD" id="cd06590">
    <property type="entry name" value="RNase_HII_bacteria_HIII_like"/>
    <property type="match status" value="1"/>
</dbReference>
<dbReference type="Gene3D" id="3.30.310.10">
    <property type="entry name" value="TATA-Binding Protein"/>
    <property type="match status" value="1"/>
</dbReference>
<evidence type="ECO:0000256" key="8">
    <source>
        <dbReference type="ARBA" id="ARBA00022490"/>
    </source>
</evidence>
<dbReference type="Gene3D" id="3.30.420.10">
    <property type="entry name" value="Ribonuclease H-like superfamily/Ribonuclease H"/>
    <property type="match status" value="1"/>
</dbReference>
<evidence type="ECO:0000256" key="12">
    <source>
        <dbReference type="ARBA" id="ARBA00022801"/>
    </source>
</evidence>
<comment type="caution">
    <text evidence="17">The sequence shown here is derived from an EMBL/GenBank/DDBJ whole genome shotgun (WGS) entry which is preliminary data.</text>
</comment>
<dbReference type="InterPro" id="IPR024568">
    <property type="entry name" value="RNase_HIII_N"/>
</dbReference>
<evidence type="ECO:0000256" key="11">
    <source>
        <dbReference type="ARBA" id="ARBA00022759"/>
    </source>
</evidence>
<dbReference type="AlphaFoldDB" id="A0AAW8TYF4"/>
<dbReference type="Proteomes" id="UP001256711">
    <property type="component" value="Unassembled WGS sequence"/>
</dbReference>
<evidence type="ECO:0000256" key="2">
    <source>
        <dbReference type="ARBA" id="ARBA00001946"/>
    </source>
</evidence>
<organism evidence="17 18">
    <name type="scientific">Enterococcus asini</name>
    <dbReference type="NCBI Taxonomy" id="57732"/>
    <lineage>
        <taxon>Bacteria</taxon>
        <taxon>Bacillati</taxon>
        <taxon>Bacillota</taxon>
        <taxon>Bacilli</taxon>
        <taxon>Lactobacillales</taxon>
        <taxon>Enterococcaceae</taxon>
        <taxon>Enterococcus</taxon>
    </lineage>
</organism>
<evidence type="ECO:0000256" key="14">
    <source>
        <dbReference type="HAMAP-Rule" id="MF_00053"/>
    </source>
</evidence>
<dbReference type="GO" id="GO:0006298">
    <property type="term" value="P:mismatch repair"/>
    <property type="evidence" value="ECO:0007669"/>
    <property type="project" value="TreeGrafter"/>
</dbReference>